<gene>
    <name evidence="4" type="ORF">M4L21_01015</name>
</gene>
<dbReference type="PANTHER" id="PTHR44169:SF6">
    <property type="entry name" value="NADPH-DEPENDENT 1-ACYLDIHYDROXYACETONE PHOSPHATE REDUCTASE"/>
    <property type="match status" value="1"/>
</dbReference>
<sequence length="272" mass="29926">MKVAVVTGASSGIGYETAKALAKKDYCVYAASRNLENMKSLLAYNVKIIHLDVTDQTLIHNLVDHVLNTEGHIDILVNNAGYGSYGAVEDVSIEEARKQFEVNLFGLSELTKAIIPSMRHQNSGKIINISSIGGRTPNNFGSWYHASKYALEGYSESLRLELSDFGIDVIVIQPGGIKTNWAPIAANHLETSSKGGPYESKASNMAQLMYKQHQSGMFSHPSVAAKRIVKIIESNHTKPRYTVGLIAKPMLFLHAILPVRAFGWLLKRKISK</sequence>
<evidence type="ECO:0000256" key="2">
    <source>
        <dbReference type="ARBA" id="ARBA00023002"/>
    </source>
</evidence>
<keyword evidence="2" id="KW-0560">Oxidoreductase</keyword>
<dbReference type="AlphaFoldDB" id="A0A9X4LC46"/>
<dbReference type="NCBIfam" id="NF004826">
    <property type="entry name" value="PRK06182.1"/>
    <property type="match status" value="1"/>
</dbReference>
<dbReference type="GO" id="GO:0016491">
    <property type="term" value="F:oxidoreductase activity"/>
    <property type="evidence" value="ECO:0007669"/>
    <property type="project" value="UniProtKB-KW"/>
</dbReference>
<protein>
    <submittedName>
        <fullName evidence="4">Oxidoreductase</fullName>
    </submittedName>
</protein>
<dbReference type="InterPro" id="IPR002347">
    <property type="entry name" value="SDR_fam"/>
</dbReference>
<comment type="similarity">
    <text evidence="1 3">Belongs to the short-chain dehydrogenases/reductases (SDR) family.</text>
</comment>
<evidence type="ECO:0000313" key="4">
    <source>
        <dbReference type="EMBL" id="MDG0857890.1"/>
    </source>
</evidence>
<dbReference type="Pfam" id="PF00106">
    <property type="entry name" value="adh_short"/>
    <property type="match status" value="1"/>
</dbReference>
<dbReference type="SUPFAM" id="SSF51735">
    <property type="entry name" value="NAD(P)-binding Rossmann-fold domains"/>
    <property type="match status" value="1"/>
</dbReference>
<dbReference type="PRINTS" id="PR00081">
    <property type="entry name" value="GDHRDH"/>
</dbReference>
<dbReference type="PANTHER" id="PTHR44169">
    <property type="entry name" value="NADPH-DEPENDENT 1-ACYLDIHYDROXYACETONE PHOSPHATE REDUCTASE"/>
    <property type="match status" value="1"/>
</dbReference>
<dbReference type="PRINTS" id="PR00080">
    <property type="entry name" value="SDRFAMILY"/>
</dbReference>
<evidence type="ECO:0000256" key="3">
    <source>
        <dbReference type="RuleBase" id="RU000363"/>
    </source>
</evidence>
<dbReference type="InterPro" id="IPR036291">
    <property type="entry name" value="NAD(P)-bd_dom_sf"/>
</dbReference>
<dbReference type="Gene3D" id="3.40.50.720">
    <property type="entry name" value="NAD(P)-binding Rossmann-like Domain"/>
    <property type="match status" value="1"/>
</dbReference>
<dbReference type="Proteomes" id="UP001152302">
    <property type="component" value="Unassembled WGS sequence"/>
</dbReference>
<evidence type="ECO:0000256" key="1">
    <source>
        <dbReference type="ARBA" id="ARBA00006484"/>
    </source>
</evidence>
<comment type="caution">
    <text evidence="4">The sequence shown here is derived from an EMBL/GenBank/DDBJ whole genome shotgun (WGS) entry which is preliminary data.</text>
</comment>
<accession>A0A9X4LC46</accession>
<reference evidence="4" key="1">
    <citation type="submission" date="2022-05" db="EMBL/GenBank/DDBJ databases">
        <title>Comparative genomics of Staphylococcus equorum isolates.</title>
        <authorList>
            <person name="Luelf R.H."/>
        </authorList>
    </citation>
    <scope>NUCLEOTIDE SEQUENCE</scope>
    <source>
        <strain evidence="4">TMW 2.2343</strain>
    </source>
</reference>
<name>A0A9X4LC46_9STAP</name>
<dbReference type="RefSeq" id="WP_277580372.1">
    <property type="nucleotide sequence ID" value="NZ_JAMBPV010000001.1"/>
</dbReference>
<proteinExistence type="inferred from homology"/>
<evidence type="ECO:0000313" key="5">
    <source>
        <dbReference type="Proteomes" id="UP001152302"/>
    </source>
</evidence>
<dbReference type="CDD" id="cd05374">
    <property type="entry name" value="17beta-HSD-like_SDR_c"/>
    <property type="match status" value="1"/>
</dbReference>
<organism evidence="4 5">
    <name type="scientific">Staphylococcus equorum</name>
    <dbReference type="NCBI Taxonomy" id="246432"/>
    <lineage>
        <taxon>Bacteria</taxon>
        <taxon>Bacillati</taxon>
        <taxon>Bacillota</taxon>
        <taxon>Bacilli</taxon>
        <taxon>Bacillales</taxon>
        <taxon>Staphylococcaceae</taxon>
        <taxon>Staphylococcus</taxon>
    </lineage>
</organism>
<dbReference type="EMBL" id="JAMBPX010000001">
    <property type="protein sequence ID" value="MDG0857890.1"/>
    <property type="molecule type" value="Genomic_DNA"/>
</dbReference>